<evidence type="ECO:0000313" key="2">
    <source>
        <dbReference type="EMBL" id="QFU19751.1"/>
    </source>
</evidence>
<dbReference type="EMBL" id="MN161565">
    <property type="protein sequence ID" value="QFU19751.1"/>
    <property type="molecule type" value="Genomic_RNA"/>
</dbReference>
<protein>
    <submittedName>
        <fullName evidence="2">Putative nucleoprotein</fullName>
    </submittedName>
</protein>
<reference evidence="2" key="2">
    <citation type="submission" date="2019-07" db="EMBL/GenBank/DDBJ databases">
        <authorList>
            <person name="Hoon-Hanks L."/>
            <person name="Stenglein M.D."/>
        </authorList>
    </citation>
    <scope>NUCLEOTIDE SEQUENCE</scope>
    <source>
        <strain evidence="2">H0-2</strain>
    </source>
</reference>
<reference evidence="2" key="1">
    <citation type="journal article" date="2019" name="Front Vet Sci">
        <title>Longitudinal and Cross-Sectional Sampling of Serpentovirus (Nidovirus) Infection in Captive Snakes Reveals High Prevalence, Persistent Infection, and Increased Mortality in Pythons and Divergent Serpentovirus Infection in Boas and Colubrids.</title>
        <authorList>
            <person name="Hoon-Hanks L.L."/>
            <person name="Ossiboff R.J."/>
            <person name="Bartolini P."/>
            <person name="Fogelson S.B."/>
            <person name="Perry S.M."/>
            <person name="Stohr A.C."/>
            <person name="Cross S.T."/>
            <person name="Wellehan J.F.X."/>
            <person name="Jacobson E.R."/>
            <person name="Dubovi E.J."/>
            <person name="Stenglein M.D."/>
        </authorList>
    </citation>
    <scope>NUCLEOTIDE SEQUENCE</scope>
    <source>
        <strain evidence="2">H0-2</strain>
    </source>
</reference>
<accession>A0A5P9KAD7</accession>
<feature type="region of interest" description="Disordered" evidence="1">
    <location>
        <begin position="1"/>
        <end position="39"/>
    </location>
</feature>
<proteinExistence type="predicted"/>
<sequence length="153" mass="17314">MATYYPIQLPVQQPQPTFLPPRPRRRRRVNKPKNTGPDLNKKINDLSKKLEKLLPKANTSNYYSLQASYGQDLPHLLVQPSLETDLRYRMAKDDFVKLTNDVKKRLTAGAGSITKDPTGKITVHLQFMPSGVATNSRAFVPIKHDSAETEDEV</sequence>
<name>A0A5P9KAD7_9NIDO</name>
<evidence type="ECO:0000256" key="1">
    <source>
        <dbReference type="SAM" id="MobiDB-lite"/>
    </source>
</evidence>
<keyword evidence="2" id="KW-0946">Virion</keyword>
<organism evidence="2">
    <name type="scientific">Serpentovirinae sp</name>
    <dbReference type="NCBI Taxonomy" id="2661817"/>
    <lineage>
        <taxon>Viruses</taxon>
        <taxon>Riboviria</taxon>
        <taxon>Orthornavirae</taxon>
        <taxon>Pisuviricota</taxon>
        <taxon>Pisoniviricetes</taxon>
        <taxon>Nidovirales</taxon>
        <taxon>Tornidovirineae</taxon>
        <taxon>Tobaniviridae</taxon>
        <taxon>Serpentovirinae</taxon>
    </lineage>
</organism>
<keyword evidence="2" id="KW-0543">Viral nucleoprotein</keyword>
<dbReference type="GO" id="GO:0019013">
    <property type="term" value="C:viral nucleocapsid"/>
    <property type="evidence" value="ECO:0007669"/>
    <property type="project" value="UniProtKB-KW"/>
</dbReference>
<feature type="compositionally biased region" description="Basic residues" evidence="1">
    <location>
        <begin position="22"/>
        <end position="31"/>
    </location>
</feature>
<gene>
    <name evidence="2" type="primary">ORF5</name>
</gene>